<dbReference type="EC" id="3.4.19.12" evidence="3"/>
<dbReference type="InterPro" id="IPR001394">
    <property type="entry name" value="Peptidase_C19_UCH"/>
</dbReference>
<evidence type="ECO:0000313" key="10">
    <source>
        <dbReference type="EnsemblMetazoa" id="MDOA000125-PB"/>
    </source>
</evidence>
<feature type="compositionally biased region" description="Low complexity" evidence="8">
    <location>
        <begin position="134"/>
        <end position="172"/>
    </location>
</feature>
<dbReference type="InterPro" id="IPR038765">
    <property type="entry name" value="Papain-like_cys_pep_sf"/>
</dbReference>
<feature type="compositionally biased region" description="Polar residues" evidence="8">
    <location>
        <begin position="204"/>
        <end position="213"/>
    </location>
</feature>
<feature type="region of interest" description="Disordered" evidence="8">
    <location>
        <begin position="134"/>
        <end position="442"/>
    </location>
</feature>
<comment type="similarity">
    <text evidence="2">Belongs to the peptidase C19 family. USP10 subfamily.</text>
</comment>
<organism evidence="10">
    <name type="scientific">Musca domestica</name>
    <name type="common">House fly</name>
    <dbReference type="NCBI Taxonomy" id="7370"/>
    <lineage>
        <taxon>Eukaryota</taxon>
        <taxon>Metazoa</taxon>
        <taxon>Ecdysozoa</taxon>
        <taxon>Arthropoda</taxon>
        <taxon>Hexapoda</taxon>
        <taxon>Insecta</taxon>
        <taxon>Pterygota</taxon>
        <taxon>Neoptera</taxon>
        <taxon>Endopterygota</taxon>
        <taxon>Diptera</taxon>
        <taxon>Brachycera</taxon>
        <taxon>Muscomorpha</taxon>
        <taxon>Muscoidea</taxon>
        <taxon>Muscidae</taxon>
        <taxon>Musca</taxon>
    </lineage>
</organism>
<dbReference type="VEuPathDB" id="VectorBase:MDOA000125"/>
<dbReference type="Gene3D" id="3.90.70.10">
    <property type="entry name" value="Cysteine proteinases"/>
    <property type="match status" value="1"/>
</dbReference>
<evidence type="ECO:0000256" key="7">
    <source>
        <dbReference type="ARBA" id="ARBA00022807"/>
    </source>
</evidence>
<feature type="compositionally biased region" description="Low complexity" evidence="8">
    <location>
        <begin position="326"/>
        <end position="341"/>
    </location>
</feature>
<dbReference type="PROSITE" id="PS50235">
    <property type="entry name" value="USP_3"/>
    <property type="match status" value="1"/>
</dbReference>
<feature type="domain" description="USP" evidence="9">
    <location>
        <begin position="589"/>
        <end position="940"/>
    </location>
</feature>
<dbReference type="PROSITE" id="PS00973">
    <property type="entry name" value="USP_2"/>
    <property type="match status" value="1"/>
</dbReference>
<dbReference type="VEuPathDB" id="VectorBase:MDOMA2_004012"/>
<dbReference type="GO" id="GO:0005829">
    <property type="term" value="C:cytosol"/>
    <property type="evidence" value="ECO:0007669"/>
    <property type="project" value="TreeGrafter"/>
</dbReference>
<evidence type="ECO:0000259" key="9">
    <source>
        <dbReference type="PROSITE" id="PS50235"/>
    </source>
</evidence>
<feature type="compositionally biased region" description="Low complexity" evidence="8">
    <location>
        <begin position="225"/>
        <end position="237"/>
    </location>
</feature>
<dbReference type="PANTHER" id="PTHR24006:SF687">
    <property type="entry name" value="UBIQUITIN CARBOXYL-TERMINAL HYDROLASE 10"/>
    <property type="match status" value="1"/>
</dbReference>
<dbReference type="GO" id="GO:0005634">
    <property type="term" value="C:nucleus"/>
    <property type="evidence" value="ECO:0007669"/>
    <property type="project" value="TreeGrafter"/>
</dbReference>
<dbReference type="SUPFAM" id="SSF54001">
    <property type="entry name" value="Cysteine proteinases"/>
    <property type="match status" value="1"/>
</dbReference>
<feature type="compositionally biased region" description="Low complexity" evidence="8">
    <location>
        <begin position="361"/>
        <end position="371"/>
    </location>
</feature>
<dbReference type="GO" id="GO:0004843">
    <property type="term" value="F:cysteine-type deubiquitinase activity"/>
    <property type="evidence" value="ECO:0007669"/>
    <property type="project" value="UniProtKB-EC"/>
</dbReference>
<evidence type="ECO:0000256" key="6">
    <source>
        <dbReference type="ARBA" id="ARBA00022801"/>
    </source>
</evidence>
<feature type="compositionally biased region" description="Low complexity" evidence="8">
    <location>
        <begin position="179"/>
        <end position="195"/>
    </location>
</feature>
<feature type="compositionally biased region" description="Low complexity" evidence="8">
    <location>
        <begin position="276"/>
        <end position="312"/>
    </location>
</feature>
<dbReference type="eggNOG" id="KOG1871">
    <property type="taxonomic scope" value="Eukaryota"/>
</dbReference>
<dbReference type="GO" id="GO:0016579">
    <property type="term" value="P:protein deubiquitination"/>
    <property type="evidence" value="ECO:0007669"/>
    <property type="project" value="InterPro"/>
</dbReference>
<dbReference type="FunFam" id="3.90.70.10:FF:000092">
    <property type="entry name" value="Ubiquitin carboxyl-terminal hydrolase"/>
    <property type="match status" value="1"/>
</dbReference>
<keyword evidence="7" id="KW-0788">Thiol protease</keyword>
<comment type="catalytic activity">
    <reaction evidence="1">
        <text>Thiol-dependent hydrolysis of ester, thioester, amide, peptide and isopeptide bonds formed by the C-terminal Gly of ubiquitin (a 76-residue protein attached to proteins as an intracellular targeting signal).</text>
        <dbReference type="EC" id="3.4.19.12"/>
    </reaction>
</comment>
<dbReference type="GO" id="GO:0010506">
    <property type="term" value="P:regulation of autophagy"/>
    <property type="evidence" value="ECO:0007669"/>
    <property type="project" value="TreeGrafter"/>
</dbReference>
<evidence type="ECO:0000256" key="3">
    <source>
        <dbReference type="ARBA" id="ARBA00012759"/>
    </source>
</evidence>
<feature type="compositionally biased region" description="Low complexity" evidence="8">
    <location>
        <begin position="432"/>
        <end position="442"/>
    </location>
</feature>
<evidence type="ECO:0000256" key="2">
    <source>
        <dbReference type="ARBA" id="ARBA00005427"/>
    </source>
</evidence>
<evidence type="ECO:0000256" key="8">
    <source>
        <dbReference type="SAM" id="MobiDB-lite"/>
    </source>
</evidence>
<feature type="compositionally biased region" description="Polar residues" evidence="8">
    <location>
        <begin position="405"/>
        <end position="428"/>
    </location>
</feature>
<evidence type="ECO:0000256" key="1">
    <source>
        <dbReference type="ARBA" id="ARBA00000707"/>
    </source>
</evidence>
<dbReference type="AlphaFoldDB" id="A0A1I8M0W1"/>
<accession>A0A1I8M0W1</accession>
<feature type="compositionally biased region" description="Low complexity" evidence="8">
    <location>
        <begin position="392"/>
        <end position="404"/>
    </location>
</feature>
<evidence type="ECO:0000256" key="5">
    <source>
        <dbReference type="ARBA" id="ARBA00022786"/>
    </source>
</evidence>
<keyword evidence="6" id="KW-0378">Hydrolase</keyword>
<proteinExistence type="inferred from homology"/>
<feature type="compositionally biased region" description="Polar residues" evidence="8">
    <location>
        <begin position="372"/>
        <end position="386"/>
    </location>
</feature>
<dbReference type="Pfam" id="PF00443">
    <property type="entry name" value="UCH"/>
    <property type="match status" value="1"/>
</dbReference>
<sequence>MQPGEYATNNAMQPCESITNLNEDIPQQQNIVENVGQDYQQQQHQQIQGVEISTAPMQMDNYNAKNNKILMTEVHALQDNVPKPTQIITTTSSVAVANVDVAIETLQQTIVQQQQQQQTSHTFVAATQTQSVPQQQQVQPQQPQNYKQQQPQSQQYQHQQLQTQPQPQQQQQQHHHHPQQQQQQQSYNQHQQQTHYHNYDNRKSYSTQQQQSRRNNKYDHHNDGSSQQQSQQQQQQQPTTKTMSWTNSSQHKKSTNTVAVTATPSLTHNPGYNKQSSSSTNSSSTSTHSHGTRTYTNQQHHSYQQQQQTTQTRNYGAMKMPSSPVASGTAATGPGATNSSTMERKSSQSSSGDHAGKTHQATTSTASTTATPHQFQQTAANESANTAKQQRKSSAAQQQQQQQQGVASPNTTASTNPSGPVNETSTPPINLAPPASAAAQAAPSTPSWASLFTASAASSGPASSPAAVSTTNQNTSASNNNTLPSNSAATTTANYAQKPIAKVAPFESAVSTVTPVVTPGALSYSAASAQNLPPPPSSNATNSSAALATVAGGNRKITNLANLDEYSLKFADFLTKYKSDWTTISLRPRGLTNRSNYCYINSILQALLGCSPLYNLMRSIPKQAATLCEVKTPTVNAMMSFMSNFSNLPSGLRLRTAKGGKGSNNKDDLAQELQCDPAFEPTEIYKLWNDSREEHVEGRQEDAEEFLSYILNKLNDEMLEVVKLIAKQNPEQNGQNDQSEGEDGDVWQMICNNRNKGSVTRQTDFGCTPLSDIFRGELRSRLQREGEHPTDVIQPFLTLPLNIEKAASVKEALEILVGRDQLEGVTGSKSKQEALAWQQMNVEKLPPILILHLKWFDYRSDGCTKILKKVEFPVDLKIDTKILASKKYSQKQRAYRLFAVVYHDGKEASKGHYITDVYHTGYGSWLRYDDSSVNKILGEK</sequence>
<feature type="compositionally biased region" description="Polar residues" evidence="8">
    <location>
        <begin position="238"/>
        <end position="275"/>
    </location>
</feature>
<keyword evidence="4" id="KW-0645">Protease</keyword>
<dbReference type="InterPro" id="IPR028889">
    <property type="entry name" value="USP"/>
</dbReference>
<dbReference type="GO" id="GO:0006508">
    <property type="term" value="P:proteolysis"/>
    <property type="evidence" value="ECO:0007669"/>
    <property type="project" value="UniProtKB-KW"/>
</dbReference>
<dbReference type="InterPro" id="IPR050164">
    <property type="entry name" value="Peptidase_C19"/>
</dbReference>
<feature type="region of interest" description="Disordered" evidence="8">
    <location>
        <begin position="456"/>
        <end position="488"/>
    </location>
</feature>
<dbReference type="STRING" id="7370.A0A1I8M0W1"/>
<dbReference type="InterPro" id="IPR018200">
    <property type="entry name" value="USP_CS"/>
</dbReference>
<protein>
    <recommendedName>
        <fullName evidence="3">ubiquitinyl hydrolase 1</fullName>
        <ecNumber evidence="3">3.4.19.12</ecNumber>
    </recommendedName>
</protein>
<dbReference type="GO" id="GO:0030330">
    <property type="term" value="P:DNA damage response, signal transduction by p53 class mediator"/>
    <property type="evidence" value="ECO:0007669"/>
    <property type="project" value="TreeGrafter"/>
</dbReference>
<dbReference type="EnsemblMetazoa" id="MDOA000125-RB">
    <property type="protein sequence ID" value="MDOA000125-PB"/>
    <property type="gene ID" value="MDOA000125"/>
</dbReference>
<keyword evidence="5" id="KW-0833">Ubl conjugation pathway</keyword>
<dbReference type="PANTHER" id="PTHR24006">
    <property type="entry name" value="UBIQUITIN CARBOXYL-TERMINAL HYDROLASE"/>
    <property type="match status" value="1"/>
</dbReference>
<evidence type="ECO:0000256" key="4">
    <source>
        <dbReference type="ARBA" id="ARBA00022670"/>
    </source>
</evidence>
<name>A0A1I8M0W1_MUSDO</name>
<reference evidence="10" key="1">
    <citation type="submission" date="2020-05" db="UniProtKB">
        <authorList>
            <consortium name="EnsemblMetazoa"/>
        </authorList>
    </citation>
    <scope>IDENTIFICATION</scope>
    <source>
        <strain evidence="10">Aabys</strain>
    </source>
</reference>